<evidence type="ECO:0000313" key="1">
    <source>
        <dbReference type="EMBL" id="KAK9751773.1"/>
    </source>
</evidence>
<accession>A0AAW1N0A0</accession>
<sequence>MSESESAENVIDNGGCTGNGGGSTNTTGAAKVFSSTKLKIKFFDDSCENGKVCDRLLELITVDAKSATAEKLYEAFMTCLKSKNIPAKNVIGYASDNASVMVGKSNSFMTTLSAATDALIVLSYICHSSALVASHACSKLPLTAEEILQTVANYFSMSAKRTAGLAEMQEFFKMEQRKMIKLAPTRWLSMHHASRYLTNLAINCKNPRRFMDLNSINLGPSCNLFLAACVPENIQLSLRKSCLEFLITAASEIQTRFPLNDTFFDGLKFLNPTIAVNIVKPENIKSLACVWEKFENVKEIDGGQIDTEWNNIARNFLADEIQRKNFVV</sequence>
<gene>
    <name evidence="1" type="ORF">QE152_g4759</name>
</gene>
<dbReference type="PANTHER" id="PTHR37162">
    <property type="entry name" value="HAT FAMILY DIMERISATION DOMAINCONTAINING PROTEIN-RELATED"/>
    <property type="match status" value="1"/>
</dbReference>
<dbReference type="EMBL" id="JASPKY010000025">
    <property type="protein sequence ID" value="KAK9751773.1"/>
    <property type="molecule type" value="Genomic_DNA"/>
</dbReference>
<name>A0AAW1N0A0_POPJA</name>
<organism evidence="1 2">
    <name type="scientific">Popillia japonica</name>
    <name type="common">Japanese beetle</name>
    <dbReference type="NCBI Taxonomy" id="7064"/>
    <lineage>
        <taxon>Eukaryota</taxon>
        <taxon>Metazoa</taxon>
        <taxon>Ecdysozoa</taxon>
        <taxon>Arthropoda</taxon>
        <taxon>Hexapoda</taxon>
        <taxon>Insecta</taxon>
        <taxon>Pterygota</taxon>
        <taxon>Neoptera</taxon>
        <taxon>Endopterygota</taxon>
        <taxon>Coleoptera</taxon>
        <taxon>Polyphaga</taxon>
        <taxon>Scarabaeiformia</taxon>
        <taxon>Scarabaeidae</taxon>
        <taxon>Rutelinae</taxon>
        <taxon>Popillia</taxon>
    </lineage>
</organism>
<dbReference type="PANTHER" id="PTHR37162:SF1">
    <property type="entry name" value="BED-TYPE DOMAIN-CONTAINING PROTEIN"/>
    <property type="match status" value="1"/>
</dbReference>
<protein>
    <recommendedName>
        <fullName evidence="3">DUF4371 domain-containing protein</fullName>
    </recommendedName>
</protein>
<reference evidence="1 2" key="1">
    <citation type="journal article" date="2024" name="BMC Genomics">
        <title>De novo assembly and annotation of Popillia japonica's genome with initial clues to its potential as an invasive pest.</title>
        <authorList>
            <person name="Cucini C."/>
            <person name="Boschi S."/>
            <person name="Funari R."/>
            <person name="Cardaioli E."/>
            <person name="Iannotti N."/>
            <person name="Marturano G."/>
            <person name="Paoli F."/>
            <person name="Bruttini M."/>
            <person name="Carapelli A."/>
            <person name="Frati F."/>
            <person name="Nardi F."/>
        </authorList>
    </citation>
    <scope>NUCLEOTIDE SEQUENCE [LARGE SCALE GENOMIC DNA]</scope>
    <source>
        <strain evidence="1">DMR45628</strain>
    </source>
</reference>
<evidence type="ECO:0008006" key="3">
    <source>
        <dbReference type="Google" id="ProtNLM"/>
    </source>
</evidence>
<dbReference type="AlphaFoldDB" id="A0AAW1N0A0"/>
<comment type="caution">
    <text evidence="1">The sequence shown here is derived from an EMBL/GenBank/DDBJ whole genome shotgun (WGS) entry which is preliminary data.</text>
</comment>
<evidence type="ECO:0000313" key="2">
    <source>
        <dbReference type="Proteomes" id="UP001458880"/>
    </source>
</evidence>
<dbReference type="Proteomes" id="UP001458880">
    <property type="component" value="Unassembled WGS sequence"/>
</dbReference>
<proteinExistence type="predicted"/>
<keyword evidence="2" id="KW-1185">Reference proteome</keyword>